<evidence type="ECO:0000313" key="1">
    <source>
        <dbReference type="EMBL" id="GAA0593856.1"/>
    </source>
</evidence>
<dbReference type="EMBL" id="BAAACA010000014">
    <property type="protein sequence ID" value="GAA0593856.1"/>
    <property type="molecule type" value="Genomic_DNA"/>
</dbReference>
<protein>
    <recommendedName>
        <fullName evidence="3">MepB domain containing protein</fullName>
    </recommendedName>
</protein>
<dbReference type="Proteomes" id="UP001500668">
    <property type="component" value="Unassembled WGS sequence"/>
</dbReference>
<keyword evidence="2" id="KW-1185">Reference proteome</keyword>
<name>A0ABP3QML0_9ACTN</name>
<accession>A0ABP3QML0</accession>
<dbReference type="InterPro" id="IPR011235">
    <property type="entry name" value="MepB-like"/>
</dbReference>
<reference evidence="2" key="1">
    <citation type="journal article" date="2019" name="Int. J. Syst. Evol. Microbiol.">
        <title>The Global Catalogue of Microorganisms (GCM) 10K type strain sequencing project: providing services to taxonomists for standard genome sequencing and annotation.</title>
        <authorList>
            <consortium name="The Broad Institute Genomics Platform"/>
            <consortium name="The Broad Institute Genome Sequencing Center for Infectious Disease"/>
            <person name="Wu L."/>
            <person name="Ma J."/>
        </authorList>
    </citation>
    <scope>NUCLEOTIDE SEQUENCE [LARGE SCALE GENOMIC DNA]</scope>
    <source>
        <strain evidence="2">JCM 5067</strain>
    </source>
</reference>
<comment type="caution">
    <text evidence="1">The sequence shown here is derived from an EMBL/GenBank/DDBJ whole genome shotgun (WGS) entry which is preliminary data.</text>
</comment>
<dbReference type="Pfam" id="PF08877">
    <property type="entry name" value="MepB-like"/>
    <property type="match status" value="1"/>
</dbReference>
<sequence length="218" mass="23947">MAAKQTITGTVCGGYEPGAVPGAVRGLARREPAGAWRPEWQDVRMATNQPWSGFPGDLLTAKELVYDAVGFVCTPPVPEPESAEYAAHGFTLDGLAVRFRIAKTTPTKTGQFVTVWQRSVEGPIRPFDAEDGVDLVVISSRDSGYFGQFVFPRAVLCERGIMSRAGAGGKRGFRVYPPWVTTTSRQADRTQRWQGEYFLPLDEGKPLDVARARVLYHP</sequence>
<evidence type="ECO:0008006" key="3">
    <source>
        <dbReference type="Google" id="ProtNLM"/>
    </source>
</evidence>
<organism evidence="1 2">
    <name type="scientific">Streptomyces crystallinus</name>
    <dbReference type="NCBI Taxonomy" id="68191"/>
    <lineage>
        <taxon>Bacteria</taxon>
        <taxon>Bacillati</taxon>
        <taxon>Actinomycetota</taxon>
        <taxon>Actinomycetes</taxon>
        <taxon>Kitasatosporales</taxon>
        <taxon>Streptomycetaceae</taxon>
        <taxon>Streptomyces</taxon>
    </lineage>
</organism>
<evidence type="ECO:0000313" key="2">
    <source>
        <dbReference type="Proteomes" id="UP001500668"/>
    </source>
</evidence>
<proteinExistence type="predicted"/>
<dbReference type="Gene3D" id="3.40.1350.140">
    <property type="entry name" value="MepB-like"/>
    <property type="match status" value="1"/>
</dbReference>
<dbReference type="InterPro" id="IPR038231">
    <property type="entry name" value="MepB-like_sf"/>
</dbReference>
<gene>
    <name evidence="1" type="ORF">GCM10010394_24000</name>
</gene>